<keyword evidence="3" id="KW-1185">Reference proteome</keyword>
<proteinExistence type="predicted"/>
<evidence type="ECO:0000313" key="3">
    <source>
        <dbReference type="Proteomes" id="UP001059041"/>
    </source>
</evidence>
<feature type="region of interest" description="Disordered" evidence="1">
    <location>
        <begin position="74"/>
        <end position="106"/>
    </location>
</feature>
<protein>
    <recommendedName>
        <fullName evidence="4">HAT C-terminal dimerisation domain-containing protein</fullName>
    </recommendedName>
</protein>
<comment type="caution">
    <text evidence="2">The sequence shown here is derived from an EMBL/GenBank/DDBJ whole genome shotgun (WGS) entry which is preliminary data.</text>
</comment>
<dbReference type="AlphaFoldDB" id="A0A9W7WEY2"/>
<evidence type="ECO:0008006" key="4">
    <source>
        <dbReference type="Google" id="ProtNLM"/>
    </source>
</evidence>
<feature type="compositionally biased region" description="Polar residues" evidence="1">
    <location>
        <begin position="92"/>
        <end position="106"/>
    </location>
</feature>
<dbReference type="EMBL" id="JAFHDT010000017">
    <property type="protein sequence ID" value="KAI7797371.1"/>
    <property type="molecule type" value="Genomic_DNA"/>
</dbReference>
<accession>A0A9W7WEY2</accession>
<evidence type="ECO:0000313" key="2">
    <source>
        <dbReference type="EMBL" id="KAI7797371.1"/>
    </source>
</evidence>
<gene>
    <name evidence="2" type="ORF">IRJ41_000339</name>
</gene>
<name>A0A9W7WEY2_TRIRA</name>
<evidence type="ECO:0000256" key="1">
    <source>
        <dbReference type="SAM" id="MobiDB-lite"/>
    </source>
</evidence>
<reference evidence="2" key="1">
    <citation type="submission" date="2021-02" db="EMBL/GenBank/DDBJ databases">
        <title>Comparative genomics reveals that relaxation of natural selection precedes convergent phenotypic evolution of cavefish.</title>
        <authorList>
            <person name="Peng Z."/>
        </authorList>
    </citation>
    <scope>NUCLEOTIDE SEQUENCE</scope>
    <source>
        <tissue evidence="2">Muscle</tissue>
    </source>
</reference>
<dbReference type="Proteomes" id="UP001059041">
    <property type="component" value="Linkage Group LG17"/>
</dbReference>
<organism evidence="2 3">
    <name type="scientific">Triplophysa rosa</name>
    <name type="common">Cave loach</name>
    <dbReference type="NCBI Taxonomy" id="992332"/>
    <lineage>
        <taxon>Eukaryota</taxon>
        <taxon>Metazoa</taxon>
        <taxon>Chordata</taxon>
        <taxon>Craniata</taxon>
        <taxon>Vertebrata</taxon>
        <taxon>Euteleostomi</taxon>
        <taxon>Actinopterygii</taxon>
        <taxon>Neopterygii</taxon>
        <taxon>Teleostei</taxon>
        <taxon>Ostariophysi</taxon>
        <taxon>Cypriniformes</taxon>
        <taxon>Nemacheilidae</taxon>
        <taxon>Triplophysa</taxon>
    </lineage>
</organism>
<sequence length="291" mass="33087">MQYVAALRELLVNCDFGMLADDMLRDQIVEKMCTPRIREHLLLETDLTLQKAITIAGQIESAVAEAKAMEHTETSVKVVHTGSRDGAKQRWRQTSATLEETTGGNSNDKTELRRLYFSALDHVLGEIDTRFSERNSKLATALAVLDPVSETFLDVKSMKPIMDLTNSSIVETECIVAKQFISRIKMEESQQKMAVMRLLSKQRKVLEAMPSVLSALKVAVTFGASTAMCENSFSMPKNVFTDHRRAMTHFRKSQLVQFAFERDLARKYRDEWNDLVLRKLNSSSSRRLQLF</sequence>